<gene>
    <name evidence="3" type="ORF">A3844_00420</name>
</gene>
<dbReference type="Pfam" id="PF01408">
    <property type="entry name" value="GFO_IDH_MocA"/>
    <property type="match status" value="1"/>
</dbReference>
<dbReference type="PANTHER" id="PTHR43249">
    <property type="entry name" value="UDP-N-ACETYL-2-AMINO-2-DEOXY-D-GLUCURONATE OXIDASE"/>
    <property type="match status" value="1"/>
</dbReference>
<reference evidence="3 4" key="1">
    <citation type="submission" date="2016-03" db="EMBL/GenBank/DDBJ databases">
        <authorList>
            <person name="Sant'Anna F.H."/>
            <person name="Ambrosini A."/>
            <person name="Souza R."/>
            <person name="Bach E."/>
            <person name="Fernandes G."/>
            <person name="Balsanelli E."/>
            <person name="Baura V.A."/>
            <person name="Souza E.M."/>
            <person name="Passaglia L."/>
        </authorList>
    </citation>
    <scope>NUCLEOTIDE SEQUENCE [LARGE SCALE GENOMIC DNA]</scope>
    <source>
        <strain evidence="3 4">P26E</strain>
    </source>
</reference>
<dbReference type="InterPro" id="IPR055170">
    <property type="entry name" value="GFO_IDH_MocA-like_dom"/>
</dbReference>
<evidence type="ECO:0000313" key="3">
    <source>
        <dbReference type="EMBL" id="OKP91628.1"/>
    </source>
</evidence>
<feature type="domain" description="GFO/IDH/MocA-like oxidoreductase" evidence="2">
    <location>
        <begin position="132"/>
        <end position="255"/>
    </location>
</feature>
<protein>
    <submittedName>
        <fullName evidence="3">Oxidoreductase</fullName>
    </submittedName>
</protein>
<name>A0ABX3ETT9_9BACL</name>
<dbReference type="Pfam" id="PF22725">
    <property type="entry name" value="GFO_IDH_MocA_C3"/>
    <property type="match status" value="1"/>
</dbReference>
<dbReference type="PANTHER" id="PTHR43249:SF1">
    <property type="entry name" value="D-GLUCOSIDE 3-DEHYDROGENASE"/>
    <property type="match status" value="1"/>
</dbReference>
<dbReference type="RefSeq" id="WP_074106256.1">
    <property type="nucleotide sequence ID" value="NZ_LVWI01000001.1"/>
</dbReference>
<dbReference type="InterPro" id="IPR052515">
    <property type="entry name" value="Gfo/Idh/MocA_Oxidoreductase"/>
</dbReference>
<dbReference type="Gene3D" id="3.30.360.10">
    <property type="entry name" value="Dihydrodipicolinate Reductase, domain 2"/>
    <property type="match status" value="1"/>
</dbReference>
<accession>A0ABX3ETT9</accession>
<proteinExistence type="predicted"/>
<comment type="caution">
    <text evidence="3">The sequence shown here is derived from an EMBL/GenBank/DDBJ whole genome shotgun (WGS) entry which is preliminary data.</text>
</comment>
<dbReference type="SUPFAM" id="SSF55347">
    <property type="entry name" value="Glyceraldehyde-3-phosphate dehydrogenase-like, C-terminal domain"/>
    <property type="match status" value="1"/>
</dbReference>
<dbReference type="InterPro" id="IPR036291">
    <property type="entry name" value="NAD(P)-bd_dom_sf"/>
</dbReference>
<dbReference type="InterPro" id="IPR000683">
    <property type="entry name" value="Gfo/Idh/MocA-like_OxRdtase_N"/>
</dbReference>
<feature type="domain" description="Gfo/Idh/MocA-like oxidoreductase N-terminal" evidence="1">
    <location>
        <begin position="5"/>
        <end position="120"/>
    </location>
</feature>
<evidence type="ECO:0000259" key="1">
    <source>
        <dbReference type="Pfam" id="PF01408"/>
    </source>
</evidence>
<evidence type="ECO:0000313" key="4">
    <source>
        <dbReference type="Proteomes" id="UP000186058"/>
    </source>
</evidence>
<evidence type="ECO:0000259" key="2">
    <source>
        <dbReference type="Pfam" id="PF22725"/>
    </source>
</evidence>
<sequence length="344" mass="37883">MSTIGAAIIGCGAIAPLHARAILSMEGARLVAVADSDPERAAQAAQDYGCESVTDYKQLLGRTDIGIIHLCTPHHLHAAMAVEFLQAGHHVLTEKPMAIDVSSAQRMQEAAAVSKGQLGVVFQNRYNEPSIRIKETIDSGILGQLICMKGIVTWNRNEAYYTESSWRGKWATEGGGVLINQTIHTLDLLQWFGGEITSIKGSVTTDVLNEVIEVEDTAHACILFKNKVRGLFYGTNAYSVNSPVELELIFELGTLLLRRDCLYLWKDGHETLLCEPLSTAVEGKSYWGTSHNLLIRDFYKHIIDGREFWIDGNEGIKALEVITGIYTSSEVSGKKWAMDSLKLT</sequence>
<dbReference type="Proteomes" id="UP000186058">
    <property type="component" value="Unassembled WGS sequence"/>
</dbReference>
<organism evidence="3 4">
    <name type="scientific">Paenibacillus helianthi</name>
    <dbReference type="NCBI Taxonomy" id="1349432"/>
    <lineage>
        <taxon>Bacteria</taxon>
        <taxon>Bacillati</taxon>
        <taxon>Bacillota</taxon>
        <taxon>Bacilli</taxon>
        <taxon>Bacillales</taxon>
        <taxon>Paenibacillaceae</taxon>
        <taxon>Paenibacillus</taxon>
    </lineage>
</organism>
<dbReference type="EMBL" id="LVWI01000001">
    <property type="protein sequence ID" value="OKP91628.1"/>
    <property type="molecule type" value="Genomic_DNA"/>
</dbReference>
<dbReference type="SUPFAM" id="SSF51735">
    <property type="entry name" value="NAD(P)-binding Rossmann-fold domains"/>
    <property type="match status" value="1"/>
</dbReference>
<keyword evidence="4" id="KW-1185">Reference proteome</keyword>
<dbReference type="Gene3D" id="3.40.50.720">
    <property type="entry name" value="NAD(P)-binding Rossmann-like Domain"/>
    <property type="match status" value="1"/>
</dbReference>